<name>A0AAD7TEY1_9APHY</name>
<dbReference type="AlphaFoldDB" id="A0AAD7TEY1"/>
<evidence type="ECO:0000313" key="1">
    <source>
        <dbReference type="EMBL" id="KAJ8454310.1"/>
    </source>
</evidence>
<keyword evidence="2" id="KW-1185">Reference proteome</keyword>
<reference evidence="1" key="1">
    <citation type="submission" date="2022-11" db="EMBL/GenBank/DDBJ databases">
        <title>Genome Sequence of Cubamyces cubensis.</title>
        <authorList>
            <person name="Buettner E."/>
        </authorList>
    </citation>
    <scope>NUCLEOTIDE SEQUENCE</scope>
    <source>
        <strain evidence="1">MPL-01</strain>
    </source>
</reference>
<dbReference type="Proteomes" id="UP001215151">
    <property type="component" value="Unassembled WGS sequence"/>
</dbReference>
<evidence type="ECO:0008006" key="3">
    <source>
        <dbReference type="Google" id="ProtNLM"/>
    </source>
</evidence>
<protein>
    <recommendedName>
        <fullName evidence="3">Transposase</fullName>
    </recommendedName>
</protein>
<proteinExistence type="predicted"/>
<comment type="caution">
    <text evidence="1">The sequence shown here is derived from an EMBL/GenBank/DDBJ whole genome shotgun (WGS) entry which is preliminary data.</text>
</comment>
<sequence length="156" mass="16898">MLLNGLMCDGTECGDVCFYVPVAAMVGRSVNKDIKKRAAALAAIGYDAPTVADILGVSSVKRWPVSISTVQHSLKTLGYSVKKLRKAAAQHHELTRQQRKADILSCFTADQLVFVDESSEVDRTSERRYGRAVAAKDAVKLSTLLPDVLAFDIADA</sequence>
<organism evidence="1 2">
    <name type="scientific">Trametes cubensis</name>
    <dbReference type="NCBI Taxonomy" id="1111947"/>
    <lineage>
        <taxon>Eukaryota</taxon>
        <taxon>Fungi</taxon>
        <taxon>Dikarya</taxon>
        <taxon>Basidiomycota</taxon>
        <taxon>Agaricomycotina</taxon>
        <taxon>Agaricomycetes</taxon>
        <taxon>Polyporales</taxon>
        <taxon>Polyporaceae</taxon>
        <taxon>Trametes</taxon>
    </lineage>
</organism>
<gene>
    <name evidence="1" type="ORF">ONZ51_g13101</name>
</gene>
<evidence type="ECO:0000313" key="2">
    <source>
        <dbReference type="Proteomes" id="UP001215151"/>
    </source>
</evidence>
<accession>A0AAD7TEY1</accession>
<dbReference type="EMBL" id="JAPEVG010000999">
    <property type="protein sequence ID" value="KAJ8454310.1"/>
    <property type="molecule type" value="Genomic_DNA"/>
</dbReference>